<sequence length="45" mass="4952">NNKLALQSFLKSLSVKEKELTGKSPADNQQNDNNNSNDNLPPPKT</sequence>
<gene>
    <name evidence="1" type="ORF">RPERSI_LOCUS36517</name>
</gene>
<accession>A0ACA9SY06</accession>
<evidence type="ECO:0000313" key="1">
    <source>
        <dbReference type="EMBL" id="CAG8851329.1"/>
    </source>
</evidence>
<dbReference type="EMBL" id="CAJVQC010175528">
    <property type="protein sequence ID" value="CAG8851329.1"/>
    <property type="molecule type" value="Genomic_DNA"/>
</dbReference>
<comment type="caution">
    <text evidence="1">The sequence shown here is derived from an EMBL/GenBank/DDBJ whole genome shotgun (WGS) entry which is preliminary data.</text>
</comment>
<feature type="non-terminal residue" evidence="1">
    <location>
        <position position="1"/>
    </location>
</feature>
<feature type="non-terminal residue" evidence="1">
    <location>
        <position position="45"/>
    </location>
</feature>
<evidence type="ECO:0000313" key="2">
    <source>
        <dbReference type="Proteomes" id="UP000789920"/>
    </source>
</evidence>
<organism evidence="1 2">
    <name type="scientific">Racocetra persica</name>
    <dbReference type="NCBI Taxonomy" id="160502"/>
    <lineage>
        <taxon>Eukaryota</taxon>
        <taxon>Fungi</taxon>
        <taxon>Fungi incertae sedis</taxon>
        <taxon>Mucoromycota</taxon>
        <taxon>Glomeromycotina</taxon>
        <taxon>Glomeromycetes</taxon>
        <taxon>Diversisporales</taxon>
        <taxon>Gigasporaceae</taxon>
        <taxon>Racocetra</taxon>
    </lineage>
</organism>
<name>A0ACA9SY06_9GLOM</name>
<keyword evidence="2" id="KW-1185">Reference proteome</keyword>
<protein>
    <submittedName>
        <fullName evidence="1">24192_t:CDS:1</fullName>
    </submittedName>
</protein>
<reference evidence="1" key="1">
    <citation type="submission" date="2021-06" db="EMBL/GenBank/DDBJ databases">
        <authorList>
            <person name="Kallberg Y."/>
            <person name="Tangrot J."/>
            <person name="Rosling A."/>
        </authorList>
    </citation>
    <scope>NUCLEOTIDE SEQUENCE</scope>
    <source>
        <strain evidence="1">MA461A</strain>
    </source>
</reference>
<dbReference type="Proteomes" id="UP000789920">
    <property type="component" value="Unassembled WGS sequence"/>
</dbReference>
<proteinExistence type="predicted"/>